<protein>
    <submittedName>
        <fullName evidence="5">Uncharacterized protein</fullName>
    </submittedName>
</protein>
<dbReference type="SUPFAM" id="SSF48403">
    <property type="entry name" value="Ankyrin repeat"/>
    <property type="match status" value="1"/>
</dbReference>
<dbReference type="Proteomes" id="UP000199470">
    <property type="component" value="Unassembled WGS sequence"/>
</dbReference>
<dbReference type="AlphaFoldDB" id="A0A1I4PJI9"/>
<feature type="repeat" description="ANK" evidence="3">
    <location>
        <begin position="105"/>
        <end position="137"/>
    </location>
</feature>
<dbReference type="PANTHER" id="PTHR24198">
    <property type="entry name" value="ANKYRIN REPEAT AND PROTEIN KINASE DOMAIN-CONTAINING PROTEIN"/>
    <property type="match status" value="1"/>
</dbReference>
<evidence type="ECO:0000256" key="2">
    <source>
        <dbReference type="ARBA" id="ARBA00023043"/>
    </source>
</evidence>
<dbReference type="EMBL" id="FOTW01000016">
    <property type="protein sequence ID" value="SFM27928.1"/>
    <property type="molecule type" value="Genomic_DNA"/>
</dbReference>
<dbReference type="SMART" id="SM00248">
    <property type="entry name" value="ANK"/>
    <property type="match status" value="4"/>
</dbReference>
<evidence type="ECO:0000313" key="6">
    <source>
        <dbReference type="Proteomes" id="UP000199470"/>
    </source>
</evidence>
<dbReference type="STRING" id="758825.SAMN02982985_03471"/>
<keyword evidence="6" id="KW-1185">Reference proteome</keyword>
<name>A0A1I4PJI9_9BURK</name>
<dbReference type="OrthoDB" id="198309at2"/>
<feature type="chain" id="PRO_5011676356" evidence="4">
    <location>
        <begin position="34"/>
        <end position="232"/>
    </location>
</feature>
<proteinExistence type="predicted"/>
<dbReference type="Gene3D" id="1.25.40.20">
    <property type="entry name" value="Ankyrin repeat-containing domain"/>
    <property type="match status" value="1"/>
</dbReference>
<reference evidence="5 6" key="1">
    <citation type="submission" date="2016-10" db="EMBL/GenBank/DDBJ databases">
        <authorList>
            <person name="de Groot N.N."/>
        </authorList>
    </citation>
    <scope>NUCLEOTIDE SEQUENCE [LARGE SCALE GENOMIC DNA]</scope>
    <source>
        <strain evidence="5 6">ATCC 43154</strain>
    </source>
</reference>
<keyword evidence="2 3" id="KW-0040">ANK repeat</keyword>
<keyword evidence="4" id="KW-0732">Signal</keyword>
<gene>
    <name evidence="5" type="ORF">SAMN02982985_03471</name>
</gene>
<sequence>MPNPIIKPAAKRRFWLAALAAGLFAGHAGPALADAAEDAVDYFRAVQIDNVGVVRRVLAKGLDPNIREPERGETGLIVAMRYEAKDTLKVLLAQPGIDLDAKAPNGNTALMMAAFRQNKPAVLTLLGAGASINQTGWTALHYAAAAGSIEISNLLLDRKAQIDAESPSGMTPLMLAAREGQEEIVKLLLARGADATLKDGGFHLTAAEFATKADKPWIAKAIQAHLAAQPKR</sequence>
<feature type="repeat" description="ANK" evidence="3">
    <location>
        <begin position="135"/>
        <end position="167"/>
    </location>
</feature>
<organism evidence="5 6">
    <name type="scientific">Rugamonas rubra</name>
    <dbReference type="NCBI Taxonomy" id="758825"/>
    <lineage>
        <taxon>Bacteria</taxon>
        <taxon>Pseudomonadati</taxon>
        <taxon>Pseudomonadota</taxon>
        <taxon>Betaproteobacteria</taxon>
        <taxon>Burkholderiales</taxon>
        <taxon>Oxalobacteraceae</taxon>
        <taxon>Telluria group</taxon>
        <taxon>Rugamonas</taxon>
    </lineage>
</organism>
<dbReference type="InterPro" id="IPR036770">
    <property type="entry name" value="Ankyrin_rpt-contain_sf"/>
</dbReference>
<feature type="repeat" description="ANK" evidence="3">
    <location>
        <begin position="168"/>
        <end position="200"/>
    </location>
</feature>
<keyword evidence="1" id="KW-0677">Repeat</keyword>
<dbReference type="PRINTS" id="PR01415">
    <property type="entry name" value="ANKYRIN"/>
</dbReference>
<dbReference type="GO" id="GO:0005737">
    <property type="term" value="C:cytoplasm"/>
    <property type="evidence" value="ECO:0007669"/>
    <property type="project" value="TreeGrafter"/>
</dbReference>
<dbReference type="PROSITE" id="PS50297">
    <property type="entry name" value="ANK_REP_REGION"/>
    <property type="match status" value="3"/>
</dbReference>
<evidence type="ECO:0000256" key="1">
    <source>
        <dbReference type="ARBA" id="ARBA00022737"/>
    </source>
</evidence>
<feature type="signal peptide" evidence="4">
    <location>
        <begin position="1"/>
        <end position="33"/>
    </location>
</feature>
<dbReference type="InterPro" id="IPR002110">
    <property type="entry name" value="Ankyrin_rpt"/>
</dbReference>
<dbReference type="PANTHER" id="PTHR24198:SF165">
    <property type="entry name" value="ANKYRIN REPEAT-CONTAINING PROTEIN-RELATED"/>
    <property type="match status" value="1"/>
</dbReference>
<dbReference type="Pfam" id="PF12796">
    <property type="entry name" value="Ank_2"/>
    <property type="match status" value="1"/>
</dbReference>
<dbReference type="PROSITE" id="PS50088">
    <property type="entry name" value="ANK_REPEAT"/>
    <property type="match status" value="3"/>
</dbReference>
<accession>A0A1I4PJI9</accession>
<evidence type="ECO:0000313" key="5">
    <source>
        <dbReference type="EMBL" id="SFM27928.1"/>
    </source>
</evidence>
<evidence type="ECO:0000256" key="3">
    <source>
        <dbReference type="PROSITE-ProRule" id="PRU00023"/>
    </source>
</evidence>
<dbReference type="RefSeq" id="WP_093388950.1">
    <property type="nucleotide sequence ID" value="NZ_FOTW01000016.1"/>
</dbReference>
<evidence type="ECO:0000256" key="4">
    <source>
        <dbReference type="SAM" id="SignalP"/>
    </source>
</evidence>